<dbReference type="InterPro" id="IPR032222">
    <property type="entry name" value="DUF5041"/>
</dbReference>
<keyword evidence="2" id="KW-1185">Reference proteome</keyword>
<dbReference type="EMBL" id="SBIW01000006">
    <property type="protein sequence ID" value="RWY51158.1"/>
    <property type="molecule type" value="Genomic_DNA"/>
</dbReference>
<evidence type="ECO:0000313" key="1">
    <source>
        <dbReference type="EMBL" id="RWY51158.1"/>
    </source>
</evidence>
<proteinExistence type="predicted"/>
<comment type="caution">
    <text evidence="1">The sequence shown here is derived from an EMBL/GenBank/DDBJ whole genome shotgun (WGS) entry which is preliminary data.</text>
</comment>
<gene>
    <name evidence="1" type="ORF">EPL05_13925</name>
</gene>
<sequence length="164" mass="18591">MKRFLLFIACGLFSISTYSQNFKKDPRSDSLKEDYMDEYQAGEISKVDLLRALNSLGARIFNCQLLPRFTKTYNLTVDVDEYLNGKLISTKNVSPNEKNIYFFWEKEKQYADYASKIQLITRDADSVSVLSVDVMGNTTGMKLNTWIGKINGIVGEGSVKLIGN</sequence>
<name>A0A3S3YVC7_9SPHI</name>
<organism evidence="1 2">
    <name type="scientific">Mucilaginibacter gilvus</name>
    <dbReference type="NCBI Taxonomy" id="2305909"/>
    <lineage>
        <taxon>Bacteria</taxon>
        <taxon>Pseudomonadati</taxon>
        <taxon>Bacteroidota</taxon>
        <taxon>Sphingobacteriia</taxon>
        <taxon>Sphingobacteriales</taxon>
        <taxon>Sphingobacteriaceae</taxon>
        <taxon>Mucilaginibacter</taxon>
    </lineage>
</organism>
<dbReference type="RefSeq" id="WP_128534577.1">
    <property type="nucleotide sequence ID" value="NZ_SBIW01000006.1"/>
</dbReference>
<dbReference type="Pfam" id="PF16444">
    <property type="entry name" value="DUF5041"/>
    <property type="match status" value="1"/>
</dbReference>
<evidence type="ECO:0000313" key="2">
    <source>
        <dbReference type="Proteomes" id="UP000286701"/>
    </source>
</evidence>
<reference evidence="1 2" key="1">
    <citation type="submission" date="2019-01" db="EMBL/GenBank/DDBJ databases">
        <title>Mucilaginibacter antarcticum sp. nov., isolated from antarctic soil.</title>
        <authorList>
            <person name="Yan Y.-Q."/>
            <person name="Du Z.-J."/>
        </authorList>
    </citation>
    <scope>NUCLEOTIDE SEQUENCE [LARGE SCALE GENOMIC DNA]</scope>
    <source>
        <strain evidence="1 2">F01003</strain>
    </source>
</reference>
<dbReference type="Proteomes" id="UP000286701">
    <property type="component" value="Unassembled WGS sequence"/>
</dbReference>
<protein>
    <submittedName>
        <fullName evidence="1">Uncharacterized protein</fullName>
    </submittedName>
</protein>
<dbReference type="AlphaFoldDB" id="A0A3S3YVC7"/>
<accession>A0A3S3YVC7</accession>